<gene>
    <name evidence="2" type="ORF">H5410_047334</name>
</gene>
<keyword evidence="1" id="KW-0732">Signal</keyword>
<accession>A0A9J5XHZ5</accession>
<keyword evidence="3" id="KW-1185">Reference proteome</keyword>
<sequence>MVRGMMQTIRFISVILFWSKVLRSLVGKFEGHPQYQNCRFILLELMRNGETWARLQNLYVNHLVTLKSMSWTEEVKSLLFPGGLKTSSFCLALVELGNCLCLCNTNNSQFVDIWWMKEYGIAKSWTKDHILKDTIQLNIHFDRFIPISTWKDVEIFMQRDCGIQVVSYNPKENKFTKVQTYLGFAATSYIPRFYRLKTVIGEVFDPRPPMVNISPLKTELTVDGKGIVLNLLTEDHILMDSISLDIYKNNLIPIKV</sequence>
<evidence type="ECO:0008006" key="4">
    <source>
        <dbReference type="Google" id="ProtNLM"/>
    </source>
</evidence>
<dbReference type="Proteomes" id="UP000824120">
    <property type="component" value="Chromosome 9"/>
</dbReference>
<evidence type="ECO:0000256" key="1">
    <source>
        <dbReference type="SAM" id="SignalP"/>
    </source>
</evidence>
<dbReference type="OrthoDB" id="1301202at2759"/>
<feature type="chain" id="PRO_5039899312" description="F-box associated domain-containing protein" evidence="1">
    <location>
        <begin position="25"/>
        <end position="256"/>
    </location>
</feature>
<comment type="caution">
    <text evidence="2">The sequence shown here is derived from an EMBL/GenBank/DDBJ whole genome shotgun (WGS) entry which is preliminary data.</text>
</comment>
<dbReference type="AlphaFoldDB" id="A0A9J5XHZ5"/>
<proteinExistence type="predicted"/>
<evidence type="ECO:0000313" key="3">
    <source>
        <dbReference type="Proteomes" id="UP000824120"/>
    </source>
</evidence>
<organism evidence="2 3">
    <name type="scientific">Solanum commersonii</name>
    <name type="common">Commerson's wild potato</name>
    <name type="synonym">Commerson's nightshade</name>
    <dbReference type="NCBI Taxonomy" id="4109"/>
    <lineage>
        <taxon>Eukaryota</taxon>
        <taxon>Viridiplantae</taxon>
        <taxon>Streptophyta</taxon>
        <taxon>Embryophyta</taxon>
        <taxon>Tracheophyta</taxon>
        <taxon>Spermatophyta</taxon>
        <taxon>Magnoliopsida</taxon>
        <taxon>eudicotyledons</taxon>
        <taxon>Gunneridae</taxon>
        <taxon>Pentapetalae</taxon>
        <taxon>asterids</taxon>
        <taxon>lamiids</taxon>
        <taxon>Solanales</taxon>
        <taxon>Solanaceae</taxon>
        <taxon>Solanoideae</taxon>
        <taxon>Solaneae</taxon>
        <taxon>Solanum</taxon>
    </lineage>
</organism>
<feature type="signal peptide" evidence="1">
    <location>
        <begin position="1"/>
        <end position="24"/>
    </location>
</feature>
<evidence type="ECO:0000313" key="2">
    <source>
        <dbReference type="EMBL" id="KAG5586900.1"/>
    </source>
</evidence>
<dbReference type="EMBL" id="JACXVP010000009">
    <property type="protein sequence ID" value="KAG5586900.1"/>
    <property type="molecule type" value="Genomic_DNA"/>
</dbReference>
<protein>
    <recommendedName>
        <fullName evidence="4">F-box associated domain-containing protein</fullName>
    </recommendedName>
</protein>
<reference evidence="2 3" key="1">
    <citation type="submission" date="2020-09" db="EMBL/GenBank/DDBJ databases">
        <title>De no assembly of potato wild relative species, Solanum commersonii.</title>
        <authorList>
            <person name="Cho K."/>
        </authorList>
    </citation>
    <scope>NUCLEOTIDE SEQUENCE [LARGE SCALE GENOMIC DNA]</scope>
    <source>
        <strain evidence="2">LZ3.2</strain>
        <tissue evidence="2">Leaf</tissue>
    </source>
</reference>
<name>A0A9J5XHZ5_SOLCO</name>